<dbReference type="PROSITE" id="PS51683">
    <property type="entry name" value="SAM_OMT_II"/>
    <property type="match status" value="1"/>
</dbReference>
<dbReference type="InterPro" id="IPR029063">
    <property type="entry name" value="SAM-dependent_MTases_sf"/>
</dbReference>
<evidence type="ECO:0000313" key="5">
    <source>
        <dbReference type="EMBL" id="RYR46606.1"/>
    </source>
</evidence>
<accession>A0A445C6M4</accession>
<evidence type="ECO:0000256" key="2">
    <source>
        <dbReference type="ARBA" id="ARBA00022679"/>
    </source>
</evidence>
<keyword evidence="6" id="KW-1185">Reference proteome</keyword>
<sequence>MIDAREPRDISLKFTSSQPIFNEEGECLIPAFQVVFMSVFPGDFQPIEQVQDLSIYSDEGRLASTLARVFERAQKINKESKTRINYKSRNTLIVSSKKNQIEPREMRLLVDFESAFHNFSGLLEKLPNGIRRNLCHLLKDKEDHRCQLCASEMSEESNIAEDPTHVGKEEDETSEAELKGAILEGGIPFNRIYGMNVFEYANIDPRFNEVFNKAMLTSSTISMKRILDVYKGFDHINKLVDVGGGLGATLNLITSKYPNIQGVNFDLPHVIENAPIYAGVEHIGGDMFESVPNGDAIFIKNILHDWDDEECLKILKNCQKTIPNDGKVIVVDKILLAVSEQTDIVKMAFRSDVFMMIQTPKEKERTHQDFMHLPKASGSWSSSTSSHTTNL</sequence>
<reference evidence="5 6" key="1">
    <citation type="submission" date="2019-01" db="EMBL/GenBank/DDBJ databases">
        <title>Sequencing of cultivated peanut Arachis hypogaea provides insights into genome evolution and oil improvement.</title>
        <authorList>
            <person name="Chen X."/>
        </authorList>
    </citation>
    <scope>NUCLEOTIDE SEQUENCE [LARGE SCALE GENOMIC DNA]</scope>
    <source>
        <strain evidence="6">cv. Fuhuasheng</strain>
        <tissue evidence="5">Leaves</tissue>
    </source>
</reference>
<dbReference type="Proteomes" id="UP000289738">
    <property type="component" value="Chromosome A07"/>
</dbReference>
<dbReference type="STRING" id="3818.A0A445C6M4"/>
<dbReference type="InterPro" id="IPR001077">
    <property type="entry name" value="COMT_C"/>
</dbReference>
<evidence type="ECO:0000256" key="3">
    <source>
        <dbReference type="ARBA" id="ARBA00022691"/>
    </source>
</evidence>
<keyword evidence="3" id="KW-0949">S-adenosyl-L-methionine</keyword>
<name>A0A445C6M4_ARAHY</name>
<dbReference type="Gene3D" id="3.40.50.150">
    <property type="entry name" value="Vaccinia Virus protein VP39"/>
    <property type="match status" value="1"/>
</dbReference>
<proteinExistence type="predicted"/>
<protein>
    <recommendedName>
        <fullName evidence="4">O-methyltransferase C-terminal domain-containing protein</fullName>
    </recommendedName>
</protein>
<dbReference type="Pfam" id="PF00891">
    <property type="entry name" value="Methyltransf_2"/>
    <property type="match status" value="1"/>
</dbReference>
<keyword evidence="1" id="KW-0489">Methyltransferase</keyword>
<organism evidence="5 6">
    <name type="scientific">Arachis hypogaea</name>
    <name type="common">Peanut</name>
    <dbReference type="NCBI Taxonomy" id="3818"/>
    <lineage>
        <taxon>Eukaryota</taxon>
        <taxon>Viridiplantae</taxon>
        <taxon>Streptophyta</taxon>
        <taxon>Embryophyta</taxon>
        <taxon>Tracheophyta</taxon>
        <taxon>Spermatophyta</taxon>
        <taxon>Magnoliopsida</taxon>
        <taxon>eudicotyledons</taxon>
        <taxon>Gunneridae</taxon>
        <taxon>Pentapetalae</taxon>
        <taxon>rosids</taxon>
        <taxon>fabids</taxon>
        <taxon>Fabales</taxon>
        <taxon>Fabaceae</taxon>
        <taxon>Papilionoideae</taxon>
        <taxon>50 kb inversion clade</taxon>
        <taxon>dalbergioids sensu lato</taxon>
        <taxon>Dalbergieae</taxon>
        <taxon>Pterocarpus clade</taxon>
        <taxon>Arachis</taxon>
    </lineage>
</organism>
<comment type="caution">
    <text evidence="5">The sequence shown here is derived from an EMBL/GenBank/DDBJ whole genome shotgun (WGS) entry which is preliminary data.</text>
</comment>
<dbReference type="GO" id="GO:0032259">
    <property type="term" value="P:methylation"/>
    <property type="evidence" value="ECO:0007669"/>
    <property type="project" value="UniProtKB-KW"/>
</dbReference>
<evidence type="ECO:0000313" key="6">
    <source>
        <dbReference type="Proteomes" id="UP000289738"/>
    </source>
</evidence>
<evidence type="ECO:0000256" key="1">
    <source>
        <dbReference type="ARBA" id="ARBA00022603"/>
    </source>
</evidence>
<gene>
    <name evidence="5" type="ORF">Ahy_A07g032352</name>
</gene>
<dbReference type="InterPro" id="IPR016461">
    <property type="entry name" value="COMT-like"/>
</dbReference>
<dbReference type="GO" id="GO:0008171">
    <property type="term" value="F:O-methyltransferase activity"/>
    <property type="evidence" value="ECO:0007669"/>
    <property type="project" value="InterPro"/>
</dbReference>
<dbReference type="SUPFAM" id="SSF53335">
    <property type="entry name" value="S-adenosyl-L-methionine-dependent methyltransferases"/>
    <property type="match status" value="1"/>
</dbReference>
<dbReference type="EMBL" id="SDMP01000007">
    <property type="protein sequence ID" value="RYR46606.1"/>
    <property type="molecule type" value="Genomic_DNA"/>
</dbReference>
<evidence type="ECO:0000259" key="4">
    <source>
        <dbReference type="Pfam" id="PF00891"/>
    </source>
</evidence>
<dbReference type="PANTHER" id="PTHR11746">
    <property type="entry name" value="O-METHYLTRANSFERASE"/>
    <property type="match status" value="1"/>
</dbReference>
<dbReference type="AlphaFoldDB" id="A0A445C6M4"/>
<feature type="domain" description="O-methyltransferase C-terminal" evidence="4">
    <location>
        <begin position="177"/>
        <end position="378"/>
    </location>
</feature>
<keyword evidence="2" id="KW-0808">Transferase</keyword>